<name>A0AAW0EN89_9TRYP</name>
<dbReference type="AlphaFoldDB" id="A0AAW0EN89"/>
<comment type="caution">
    <text evidence="1">The sequence shown here is derived from an EMBL/GenBank/DDBJ whole genome shotgun (WGS) entry which is preliminary data.</text>
</comment>
<gene>
    <name evidence="1" type="ORF">NESM_000424800</name>
</gene>
<reference evidence="1 2" key="1">
    <citation type="journal article" date="2021" name="MBio">
        <title>A New Model Trypanosomatid, Novymonas esmeraldas: Genomic Perception of Its 'Candidatus Pandoraea novymonadis' Endosymbiont.</title>
        <authorList>
            <person name="Zakharova A."/>
            <person name="Saura A."/>
            <person name="Butenko A."/>
            <person name="Podesvova L."/>
            <person name="Warmusova S."/>
            <person name="Kostygov A.Y."/>
            <person name="Nenarokova A."/>
            <person name="Lukes J."/>
            <person name="Opperdoes F.R."/>
            <person name="Yurchenko V."/>
        </authorList>
    </citation>
    <scope>NUCLEOTIDE SEQUENCE [LARGE SCALE GENOMIC DNA]</scope>
    <source>
        <strain evidence="1 2">E262AT.01</strain>
    </source>
</reference>
<organism evidence="1 2">
    <name type="scientific">Novymonas esmeraldas</name>
    <dbReference type="NCBI Taxonomy" id="1808958"/>
    <lineage>
        <taxon>Eukaryota</taxon>
        <taxon>Discoba</taxon>
        <taxon>Euglenozoa</taxon>
        <taxon>Kinetoplastea</taxon>
        <taxon>Metakinetoplastina</taxon>
        <taxon>Trypanosomatida</taxon>
        <taxon>Trypanosomatidae</taxon>
        <taxon>Novymonas</taxon>
    </lineage>
</organism>
<accession>A0AAW0EN89</accession>
<keyword evidence="2" id="KW-1185">Reference proteome</keyword>
<evidence type="ECO:0000313" key="1">
    <source>
        <dbReference type="EMBL" id="KAK7195021.1"/>
    </source>
</evidence>
<dbReference type="EMBL" id="JAECZO010000046">
    <property type="protein sequence ID" value="KAK7195021.1"/>
    <property type="molecule type" value="Genomic_DNA"/>
</dbReference>
<evidence type="ECO:0000313" key="2">
    <source>
        <dbReference type="Proteomes" id="UP001430356"/>
    </source>
</evidence>
<protein>
    <submittedName>
        <fullName evidence="1">Uncharacterized protein</fullName>
    </submittedName>
</protein>
<proteinExistence type="predicted"/>
<sequence length="190" mass="20073">MDDERLSCFRRYSRIFPTTAYARHTPRVGCSVVAESLPSPYAASSSASHRSSSVKILALLCSKEAAPTAVSRKRARVGDDDGVDEACVSTAAPPTSTPRTAALVKTEAESPQGTSPAVVGAVTGALQSELAKDAVTKDDTGTAAPTLAASSLYVRVQCDKALLTTLPMEVMRMQHPQLVIDYLLSMSVWA</sequence>
<dbReference type="Proteomes" id="UP001430356">
    <property type="component" value="Unassembled WGS sequence"/>
</dbReference>